<dbReference type="EMBL" id="CANHGI010000002">
    <property type="protein sequence ID" value="CAI5443381.1"/>
    <property type="molecule type" value="Genomic_DNA"/>
</dbReference>
<evidence type="ECO:0000313" key="4">
    <source>
        <dbReference type="Proteomes" id="UP001152747"/>
    </source>
</evidence>
<accession>A0A9P1N0P1</accession>
<feature type="transmembrane region" description="Helical" evidence="2">
    <location>
        <begin position="251"/>
        <end position="273"/>
    </location>
</feature>
<feature type="transmembrane region" description="Helical" evidence="2">
    <location>
        <begin position="50"/>
        <end position="73"/>
    </location>
</feature>
<feature type="transmembrane region" description="Helical" evidence="2">
    <location>
        <begin position="6"/>
        <end position="29"/>
    </location>
</feature>
<gene>
    <name evidence="3" type="ORF">CAMP_LOCUS6018</name>
</gene>
<dbReference type="SUPFAM" id="SSF161070">
    <property type="entry name" value="SNF-like"/>
    <property type="match status" value="1"/>
</dbReference>
<keyword evidence="2" id="KW-0812">Transmembrane</keyword>
<name>A0A9P1N0P1_9PELO</name>
<evidence type="ECO:0000256" key="2">
    <source>
        <dbReference type="SAM" id="Phobius"/>
    </source>
</evidence>
<comment type="caution">
    <text evidence="3">The sequence shown here is derived from an EMBL/GenBank/DDBJ whole genome shotgun (WGS) entry which is preliminary data.</text>
</comment>
<sequence>MVIQIIITFSILLLFLILIGSILTYYNISIFVFSKNDKIKGFVKNRVGKWYGIVTLIVLLVVICVGGIAIYFWEYQAGDLKIRGCDGDLEHPMVLLNTSESLLISSHFSMSRVKTTINDFKSNNLNIFLGLVENWTVLCEEAERKLVELNGKSCMLSVRKQSAELFGLLNSTVWNEVTSSSTVDGLNNYLVGEVSKLYSALEENSENMNSHIDDLSNIVKKNQKDLTKTGKFIEDGFVSEFGTLSKIISKLLISMFTTISALLIISILIAILLKSKLFFKICSYTGYLSFLTVFSYTLMVLFVIISNIPLLHWCPFSNETQLNESFSANENYCISIHSSLFTQTSSQLNSPSATFMRNSKSMILEFEKNLLREIDTTIQFMNISFSKVLVNKAHSKRAAGFKVRCSVEEVKMVKKLNDKLMKAAKDYKKYKRKLVKDGSGIYDELGYMLQNITRYSNDFVTQINGHILNSVETIQKNIEKSNFPCDSFLESFQKCKSNICANMVDLNLELLSYWYFIAVIFILLTISGPIIGIWGSAECLKLENGDVKNPPGFDAESKIKTKSRTKTKTQIKPKTKNARKSKLVQKK</sequence>
<feature type="transmembrane region" description="Helical" evidence="2">
    <location>
        <begin position="285"/>
        <end position="305"/>
    </location>
</feature>
<reference evidence="3" key="1">
    <citation type="submission" date="2022-11" db="EMBL/GenBank/DDBJ databases">
        <authorList>
            <person name="Kikuchi T."/>
        </authorList>
    </citation>
    <scope>NUCLEOTIDE SEQUENCE</scope>
    <source>
        <strain evidence="3">PS1010</strain>
    </source>
</reference>
<organism evidence="3 4">
    <name type="scientific">Caenorhabditis angaria</name>
    <dbReference type="NCBI Taxonomy" id="860376"/>
    <lineage>
        <taxon>Eukaryota</taxon>
        <taxon>Metazoa</taxon>
        <taxon>Ecdysozoa</taxon>
        <taxon>Nematoda</taxon>
        <taxon>Chromadorea</taxon>
        <taxon>Rhabditida</taxon>
        <taxon>Rhabditina</taxon>
        <taxon>Rhabditomorpha</taxon>
        <taxon>Rhabditoidea</taxon>
        <taxon>Rhabditidae</taxon>
        <taxon>Peloderinae</taxon>
        <taxon>Caenorhabditis</taxon>
    </lineage>
</organism>
<dbReference type="InterPro" id="IPR037272">
    <property type="entry name" value="SNS_sf"/>
</dbReference>
<evidence type="ECO:0000313" key="3">
    <source>
        <dbReference type="EMBL" id="CAI5443381.1"/>
    </source>
</evidence>
<dbReference type="Proteomes" id="UP001152747">
    <property type="component" value="Unassembled WGS sequence"/>
</dbReference>
<keyword evidence="2" id="KW-1133">Transmembrane helix</keyword>
<proteinExistence type="predicted"/>
<feature type="region of interest" description="Disordered" evidence="1">
    <location>
        <begin position="546"/>
        <end position="587"/>
    </location>
</feature>
<feature type="compositionally biased region" description="Basic residues" evidence="1">
    <location>
        <begin position="560"/>
        <end position="587"/>
    </location>
</feature>
<keyword evidence="4" id="KW-1185">Reference proteome</keyword>
<feature type="transmembrane region" description="Helical" evidence="2">
    <location>
        <begin position="513"/>
        <end position="534"/>
    </location>
</feature>
<keyword evidence="2" id="KW-0472">Membrane</keyword>
<evidence type="ECO:0000256" key="1">
    <source>
        <dbReference type="SAM" id="MobiDB-lite"/>
    </source>
</evidence>
<protein>
    <submittedName>
        <fullName evidence="3">Uncharacterized protein</fullName>
    </submittedName>
</protein>
<dbReference type="AlphaFoldDB" id="A0A9P1N0P1"/>